<organism evidence="1 2">
    <name type="scientific">Natronobacterium haloterrestre</name>
    <name type="common">Halobiforma haloterrestris</name>
    <dbReference type="NCBI Taxonomy" id="148448"/>
    <lineage>
        <taxon>Archaea</taxon>
        <taxon>Methanobacteriati</taxon>
        <taxon>Methanobacteriota</taxon>
        <taxon>Stenosarchaea group</taxon>
        <taxon>Halobacteria</taxon>
        <taxon>Halobacteriales</taxon>
        <taxon>Natrialbaceae</taxon>
        <taxon>Natronobacterium</taxon>
    </lineage>
</organism>
<keyword evidence="2" id="KW-1185">Reference proteome</keyword>
<reference evidence="2" key="1">
    <citation type="submission" date="2016-10" db="EMBL/GenBank/DDBJ databases">
        <authorList>
            <person name="Varghese N."/>
            <person name="Submissions S."/>
        </authorList>
    </citation>
    <scope>NUCLEOTIDE SEQUENCE [LARGE SCALE GENOMIC DNA]</scope>
    <source>
        <strain evidence="2">DSM 13078</strain>
    </source>
</reference>
<protein>
    <submittedName>
        <fullName evidence="1">Uncharacterized protein</fullName>
    </submittedName>
</protein>
<dbReference type="AlphaFoldDB" id="A0A1I1L340"/>
<name>A0A1I1L340_NATHA</name>
<dbReference type="OrthoDB" id="374609at2157"/>
<sequence length="466" mass="53456">MPYIEDLDDLQWYREHFGDIWQSATLTFSSVEVDGVQIPNGELEFSRVPGEESTEVLYREGALSIYKVNSTSPFDLLEQIINGEIPTDEGTAEIESELRRHNPSNYFQDGVREGRVRETRPRMEVNAAVSIDIPEDIEDGYSEVVDELDDQLMRAEEPYYDLGRCEGYYFDYIFRSDRESPAILLFADSGMEFSIDDSDMLEVVSSTSLFEDLFVSMLPQKPYDEHKGWQIEFDEEQLESMEDGRSRYTEELDLEDIDELYAVLYLEDEMVNMVEHNTGDVVPENPRYEIMQAFDQDNNLEGYLEGHNADYFEVAVVNALSTAGWLVQWYGDDSFVIPSFSEDVPGARYQEIDVIAYHPENTQILFIECTNQDISSKEQILDRTEAISSVLDDYLIPTDIGLIEPLQTVPCVATPQTREELNDDVVEEFKEKGIKILNSERLKAIYAASQDTTDTVDADTQFIEVI</sequence>
<dbReference type="RefSeq" id="WP_089789732.1">
    <property type="nucleotide sequence ID" value="NZ_FOKW01000014.1"/>
</dbReference>
<dbReference type="EMBL" id="FOKW01000014">
    <property type="protein sequence ID" value="SFC67507.1"/>
    <property type="molecule type" value="Genomic_DNA"/>
</dbReference>
<dbReference type="Proteomes" id="UP000199161">
    <property type="component" value="Unassembled WGS sequence"/>
</dbReference>
<evidence type="ECO:0000313" key="1">
    <source>
        <dbReference type="EMBL" id="SFC67507.1"/>
    </source>
</evidence>
<evidence type="ECO:0000313" key="2">
    <source>
        <dbReference type="Proteomes" id="UP000199161"/>
    </source>
</evidence>
<gene>
    <name evidence="1" type="ORF">SAMN05444422_11437</name>
</gene>
<proteinExistence type="predicted"/>
<accession>A0A1I1L340</accession>